<dbReference type="Proteomes" id="UP000632740">
    <property type="component" value="Unassembled WGS sequence"/>
</dbReference>
<dbReference type="RefSeq" id="WP_203750165.1">
    <property type="nucleotide sequence ID" value="NZ_BONK01000004.1"/>
</dbReference>
<evidence type="ECO:0000313" key="2">
    <source>
        <dbReference type="EMBL" id="GIG20555.1"/>
    </source>
</evidence>
<feature type="region of interest" description="Disordered" evidence="1">
    <location>
        <begin position="91"/>
        <end position="110"/>
    </location>
</feature>
<reference evidence="2" key="1">
    <citation type="submission" date="2021-01" db="EMBL/GenBank/DDBJ databases">
        <title>Whole genome shotgun sequence of Cellulomonas chitinilytica NBRC 110799.</title>
        <authorList>
            <person name="Komaki H."/>
            <person name="Tamura T."/>
        </authorList>
    </citation>
    <scope>NUCLEOTIDE SEQUENCE</scope>
    <source>
        <strain evidence="2">NBRC 110799</strain>
    </source>
</reference>
<sequence length="110" mass="11402">MTGGFEVDQDLLRALARSYEAAADGITGIRTTPTDVTAALPGALAGTAADPAADVVRDAFGSVARRHEDLATLVRGTSGRYDESEARVVDGLGRLSPPAPASPRLHRGME</sequence>
<dbReference type="SUPFAM" id="SSF140453">
    <property type="entry name" value="EsxAB dimer-like"/>
    <property type="match status" value="1"/>
</dbReference>
<accession>A0A919TYG0</accession>
<organism evidence="2 3">
    <name type="scientific">Cellulomonas chitinilytica</name>
    <dbReference type="NCBI Taxonomy" id="398759"/>
    <lineage>
        <taxon>Bacteria</taxon>
        <taxon>Bacillati</taxon>
        <taxon>Actinomycetota</taxon>
        <taxon>Actinomycetes</taxon>
        <taxon>Micrococcales</taxon>
        <taxon>Cellulomonadaceae</taxon>
        <taxon>Cellulomonas</taxon>
    </lineage>
</organism>
<proteinExistence type="predicted"/>
<protein>
    <submittedName>
        <fullName evidence="2">Uncharacterized protein</fullName>
    </submittedName>
</protein>
<evidence type="ECO:0000313" key="3">
    <source>
        <dbReference type="Proteomes" id="UP000632740"/>
    </source>
</evidence>
<keyword evidence="3" id="KW-1185">Reference proteome</keyword>
<dbReference type="EMBL" id="BONK01000004">
    <property type="protein sequence ID" value="GIG20555.1"/>
    <property type="molecule type" value="Genomic_DNA"/>
</dbReference>
<name>A0A919TYG0_9CELL</name>
<comment type="caution">
    <text evidence="2">The sequence shown here is derived from an EMBL/GenBank/DDBJ whole genome shotgun (WGS) entry which is preliminary data.</text>
</comment>
<gene>
    <name evidence="2" type="ORF">Cch01nite_12790</name>
</gene>
<dbReference type="InterPro" id="IPR036689">
    <property type="entry name" value="ESAT-6-like_sf"/>
</dbReference>
<dbReference type="AlphaFoldDB" id="A0A919TYG0"/>
<evidence type="ECO:0000256" key="1">
    <source>
        <dbReference type="SAM" id="MobiDB-lite"/>
    </source>
</evidence>